<sequence>HRWYTVEERAKKLKPHLTFFGFAAVLKTVVKHLKFKSVFMFGGGFKTAAKPFASTRIGGGFRTAGKPSLNG</sequence>
<feature type="non-terminal residue" evidence="1">
    <location>
        <position position="1"/>
    </location>
</feature>
<reference evidence="1 2" key="1">
    <citation type="journal article" date="2023" name="Plants (Basel)">
        <title>Bridging the Gap: Combining Genomics and Transcriptomics Approaches to Understand Stylosanthes scabra, an Orphan Legume from the Brazilian Caatinga.</title>
        <authorList>
            <person name="Ferreira-Neto J.R.C."/>
            <person name="da Silva M.D."/>
            <person name="Binneck E."/>
            <person name="de Melo N.F."/>
            <person name="da Silva R.H."/>
            <person name="de Melo A.L.T.M."/>
            <person name="Pandolfi V."/>
            <person name="Bustamante F.O."/>
            <person name="Brasileiro-Vidal A.C."/>
            <person name="Benko-Iseppon A.M."/>
        </authorList>
    </citation>
    <scope>NUCLEOTIDE SEQUENCE [LARGE SCALE GENOMIC DNA]</scope>
    <source>
        <tissue evidence="1">Leaves</tissue>
    </source>
</reference>
<dbReference type="Proteomes" id="UP001341840">
    <property type="component" value="Unassembled WGS sequence"/>
</dbReference>
<evidence type="ECO:0000313" key="2">
    <source>
        <dbReference type="Proteomes" id="UP001341840"/>
    </source>
</evidence>
<protein>
    <submittedName>
        <fullName evidence="1">Uncharacterized protein</fullName>
    </submittedName>
</protein>
<accession>A0ABU6ZYK6</accession>
<name>A0ABU6ZYK6_9FABA</name>
<evidence type="ECO:0000313" key="1">
    <source>
        <dbReference type="EMBL" id="MED6227098.1"/>
    </source>
</evidence>
<keyword evidence="2" id="KW-1185">Reference proteome</keyword>
<proteinExistence type="predicted"/>
<comment type="caution">
    <text evidence="1">The sequence shown here is derived from an EMBL/GenBank/DDBJ whole genome shotgun (WGS) entry which is preliminary data.</text>
</comment>
<dbReference type="EMBL" id="JASCZI010277935">
    <property type="protein sequence ID" value="MED6227098.1"/>
    <property type="molecule type" value="Genomic_DNA"/>
</dbReference>
<organism evidence="1 2">
    <name type="scientific">Stylosanthes scabra</name>
    <dbReference type="NCBI Taxonomy" id="79078"/>
    <lineage>
        <taxon>Eukaryota</taxon>
        <taxon>Viridiplantae</taxon>
        <taxon>Streptophyta</taxon>
        <taxon>Embryophyta</taxon>
        <taxon>Tracheophyta</taxon>
        <taxon>Spermatophyta</taxon>
        <taxon>Magnoliopsida</taxon>
        <taxon>eudicotyledons</taxon>
        <taxon>Gunneridae</taxon>
        <taxon>Pentapetalae</taxon>
        <taxon>rosids</taxon>
        <taxon>fabids</taxon>
        <taxon>Fabales</taxon>
        <taxon>Fabaceae</taxon>
        <taxon>Papilionoideae</taxon>
        <taxon>50 kb inversion clade</taxon>
        <taxon>dalbergioids sensu lato</taxon>
        <taxon>Dalbergieae</taxon>
        <taxon>Pterocarpus clade</taxon>
        <taxon>Stylosanthes</taxon>
    </lineage>
</organism>
<gene>
    <name evidence="1" type="ORF">PIB30_110151</name>
</gene>